<evidence type="ECO:0000313" key="2">
    <source>
        <dbReference type="Proteomes" id="UP000825935"/>
    </source>
</evidence>
<accession>A0A8T2RBM8</accession>
<reference evidence="1" key="1">
    <citation type="submission" date="2021-08" db="EMBL/GenBank/DDBJ databases">
        <title>WGS assembly of Ceratopteris richardii.</title>
        <authorList>
            <person name="Marchant D.B."/>
            <person name="Chen G."/>
            <person name="Jenkins J."/>
            <person name="Shu S."/>
            <person name="Leebens-Mack J."/>
            <person name="Grimwood J."/>
            <person name="Schmutz J."/>
            <person name="Soltis P."/>
            <person name="Soltis D."/>
            <person name="Chen Z.-H."/>
        </authorList>
    </citation>
    <scope>NUCLEOTIDE SEQUENCE</scope>
    <source>
        <strain evidence="1">Whitten #5841</strain>
        <tissue evidence="1">Leaf</tissue>
    </source>
</reference>
<keyword evidence="2" id="KW-1185">Reference proteome</keyword>
<comment type="caution">
    <text evidence="1">The sequence shown here is derived from an EMBL/GenBank/DDBJ whole genome shotgun (WGS) entry which is preliminary data.</text>
</comment>
<evidence type="ECO:0000313" key="1">
    <source>
        <dbReference type="EMBL" id="KAH7293819.1"/>
    </source>
</evidence>
<dbReference type="AlphaFoldDB" id="A0A8T2RBM8"/>
<name>A0A8T2RBM8_CERRI</name>
<organism evidence="1 2">
    <name type="scientific">Ceratopteris richardii</name>
    <name type="common">Triangle waterfern</name>
    <dbReference type="NCBI Taxonomy" id="49495"/>
    <lineage>
        <taxon>Eukaryota</taxon>
        <taxon>Viridiplantae</taxon>
        <taxon>Streptophyta</taxon>
        <taxon>Embryophyta</taxon>
        <taxon>Tracheophyta</taxon>
        <taxon>Polypodiopsida</taxon>
        <taxon>Polypodiidae</taxon>
        <taxon>Polypodiales</taxon>
        <taxon>Pteridineae</taxon>
        <taxon>Pteridaceae</taxon>
        <taxon>Parkerioideae</taxon>
        <taxon>Ceratopteris</taxon>
    </lineage>
</organism>
<proteinExistence type="predicted"/>
<gene>
    <name evidence="1" type="ORF">KP509_28G044000</name>
</gene>
<sequence>MACAWIGRDNMRTFDNVKISRSPRDIILGFVCYSTVWASVKQLTEMPAIYVLAKHFWCSVQLFDFNSKPCSRKIWRTKNIQHPISGTSFSNPDSKTCGFVFIMV</sequence>
<dbReference type="EMBL" id="CM035433">
    <property type="protein sequence ID" value="KAH7293819.1"/>
    <property type="molecule type" value="Genomic_DNA"/>
</dbReference>
<protein>
    <submittedName>
        <fullName evidence="1">Uncharacterized protein</fullName>
    </submittedName>
</protein>
<dbReference type="Proteomes" id="UP000825935">
    <property type="component" value="Chromosome 28"/>
</dbReference>